<dbReference type="AlphaFoldDB" id="A0AB40BU42"/>
<name>A0AB40BU42_DIOCR</name>
<dbReference type="RefSeq" id="XP_039130965.1">
    <property type="nucleotide sequence ID" value="XM_039275031.1"/>
</dbReference>
<sequence length="941" mass="106670">MGIAPSRQRSAAAPPAPDKVYRNSQRAFQDSGEAITNKSRSRNMFEADVTKMWLGTRQYRTPGDKGMSQDIVPFGAKRLEQNIDVSMALALALSKTGKLQNIELIMNYGSMNGRSMSNITRLNSDGFPILSNLHIGEVSKGVQKLNKILNDHSDGLQFSRNSIDIGRELLRGAMDLEESLKMLVTLQEASDYMVGSNGRQVRLLKGKEDESSSSDKVHQKKQLDRPRFSFDVSPKYLCEMGRDNKKTNIEPKSIGCNIFCTKTDMQHTNTSEKPHRGETFSLLNGASTSKSNKLGGKGGPPSEKSTGQKVHKVTYSEKAVFRSDNANKVSGERGIRETNAAKNIESVSDNGKVNMGNLNHTENKKPASRLHAKIIKQIDMNNVNHEKETRAAKKKEERVEENRETDQHKFKERNRKPVHGVAQDVHTAPVATYYRHKEEVTNEEGDQKQKSSMKGNAVRLQNEDLKSKVKITVNRSEKETKPDAKSKQQYEEEKITDLKLKNLEKYPDETSTKKFSSNLTVLASHRCSTKANNTGQKENLKRIHNERAKLVKKASTFYEEGMKISNGGLDRKIFKTDSTTDQEKTKHSLQRTKIQNFVCIKSTEKPDVSQVVGKENEIDTPHENGQLLKQQSSVFQEQEQRCEDNDNKATEEKFIDLPENQENQFQQEMTCTSLSCGPLTDDCEKLRVTSNEATVENNSHGPTIRTVLQQLPDIPEKEDTEEMSFNIKENDHEGPTDSMQMQDTDFEHVKWQKQELSENIKEESLTEKGSPFKKMVVNNKNFLNTAQALFKLEIPIGILHASENAYPAEDSKGTLDCVYEVMRRKNRREESNFALRLSIAPIRERSLDDLIQELNGDLQNLKCPITKEGGDYDTAEMLHKMLARDIQNCNPDINCMWDLGWTMMLFADAEKDEVVRDVEKHILNMLINEFALDILNLNITV</sequence>
<dbReference type="Proteomes" id="UP001515500">
    <property type="component" value="Chromosome 8"/>
</dbReference>
<feature type="region of interest" description="Disordered" evidence="1">
    <location>
        <begin position="205"/>
        <end position="225"/>
    </location>
</feature>
<feature type="compositionally biased region" description="Basic and acidic residues" evidence="1">
    <location>
        <begin position="386"/>
        <end position="409"/>
    </location>
</feature>
<protein>
    <submittedName>
        <fullName evidence="3">Uncharacterized protein LOC120267394</fullName>
    </submittedName>
</protein>
<evidence type="ECO:0000256" key="1">
    <source>
        <dbReference type="SAM" id="MobiDB-lite"/>
    </source>
</evidence>
<proteinExistence type="predicted"/>
<feature type="compositionally biased region" description="Polar residues" evidence="1">
    <location>
        <begin position="348"/>
        <end position="360"/>
    </location>
</feature>
<dbReference type="PANTHER" id="PTHR34282">
    <property type="entry name" value="OS01G0228800 PROTEIN-RELATED"/>
    <property type="match status" value="1"/>
</dbReference>
<evidence type="ECO:0000313" key="2">
    <source>
        <dbReference type="Proteomes" id="UP001515500"/>
    </source>
</evidence>
<gene>
    <name evidence="3" type="primary">LOC120267394</name>
</gene>
<feature type="region of interest" description="Disordered" evidence="1">
    <location>
        <begin position="438"/>
        <end position="492"/>
    </location>
</feature>
<organism evidence="2 3">
    <name type="scientific">Dioscorea cayennensis subsp. rotundata</name>
    <name type="common">White Guinea yam</name>
    <name type="synonym">Dioscorea rotundata</name>
    <dbReference type="NCBI Taxonomy" id="55577"/>
    <lineage>
        <taxon>Eukaryota</taxon>
        <taxon>Viridiplantae</taxon>
        <taxon>Streptophyta</taxon>
        <taxon>Embryophyta</taxon>
        <taxon>Tracheophyta</taxon>
        <taxon>Spermatophyta</taxon>
        <taxon>Magnoliopsida</taxon>
        <taxon>Liliopsida</taxon>
        <taxon>Dioscoreales</taxon>
        <taxon>Dioscoreaceae</taxon>
        <taxon>Dioscorea</taxon>
    </lineage>
</organism>
<feature type="compositionally biased region" description="Basic and acidic residues" evidence="1">
    <location>
        <begin position="438"/>
        <end position="449"/>
    </location>
</feature>
<feature type="region of interest" description="Disordered" evidence="1">
    <location>
        <begin position="386"/>
        <end position="411"/>
    </location>
</feature>
<evidence type="ECO:0000313" key="3">
    <source>
        <dbReference type="RefSeq" id="XP_039130965.1"/>
    </source>
</evidence>
<accession>A0AB40BU42</accession>
<feature type="region of interest" description="Disordered" evidence="1">
    <location>
        <begin position="267"/>
        <end position="310"/>
    </location>
</feature>
<feature type="compositionally biased region" description="Polar residues" evidence="1">
    <location>
        <begin position="281"/>
        <end position="292"/>
    </location>
</feature>
<feature type="region of interest" description="Disordered" evidence="1">
    <location>
        <begin position="348"/>
        <end position="368"/>
    </location>
</feature>
<keyword evidence="2" id="KW-1185">Reference proteome</keyword>
<dbReference type="PANTHER" id="PTHR34282:SF1">
    <property type="entry name" value="DUF3741 DOMAIN-CONTAINING PROTEIN"/>
    <property type="match status" value="1"/>
</dbReference>
<reference evidence="3" key="1">
    <citation type="submission" date="2025-08" db="UniProtKB">
        <authorList>
            <consortium name="RefSeq"/>
        </authorList>
    </citation>
    <scope>IDENTIFICATION</scope>
</reference>
<feature type="compositionally biased region" description="Basic and acidic residues" evidence="1">
    <location>
        <begin position="475"/>
        <end position="492"/>
    </location>
</feature>
<dbReference type="GeneID" id="120267394"/>